<reference evidence="3 4" key="1">
    <citation type="submission" date="2019-03" db="EMBL/GenBank/DDBJ databases">
        <title>Arenimonas daejeonensis sp. nov., isolated from compost.</title>
        <authorList>
            <person name="Jeon C.O."/>
        </authorList>
    </citation>
    <scope>NUCLEOTIDE SEQUENCE [LARGE SCALE GENOMIC DNA]</scope>
    <source>
        <strain evidence="3 4">R29</strain>
    </source>
</reference>
<comment type="caution">
    <text evidence="3">The sequence shown here is derived from an EMBL/GenBank/DDBJ whole genome shotgun (WGS) entry which is preliminary data.</text>
</comment>
<keyword evidence="4" id="KW-1185">Reference proteome</keyword>
<feature type="compositionally biased region" description="Basic and acidic residues" evidence="1">
    <location>
        <begin position="41"/>
        <end position="50"/>
    </location>
</feature>
<evidence type="ECO:0008006" key="5">
    <source>
        <dbReference type="Google" id="ProtNLM"/>
    </source>
</evidence>
<dbReference type="Proteomes" id="UP000305760">
    <property type="component" value="Unassembled WGS sequence"/>
</dbReference>
<keyword evidence="2" id="KW-0732">Signal</keyword>
<dbReference type="AlphaFoldDB" id="A0A5C4RUP2"/>
<dbReference type="InterPro" id="IPR048034">
    <property type="entry name" value="CopL-like"/>
</dbReference>
<feature type="chain" id="PRO_5022729943" description="CopL family metal-binding regulatory protein" evidence="2">
    <location>
        <begin position="26"/>
        <end position="118"/>
    </location>
</feature>
<name>A0A5C4RUP2_9GAMM</name>
<evidence type="ECO:0000313" key="3">
    <source>
        <dbReference type="EMBL" id="TNJ34652.1"/>
    </source>
</evidence>
<gene>
    <name evidence="3" type="ORF">E1B00_02370</name>
</gene>
<dbReference type="NCBIfam" id="NF033807">
    <property type="entry name" value="CopL_fam"/>
    <property type="match status" value="1"/>
</dbReference>
<proteinExistence type="predicted"/>
<dbReference type="EMBL" id="SMDR01000001">
    <property type="protein sequence ID" value="TNJ34652.1"/>
    <property type="molecule type" value="Genomic_DNA"/>
</dbReference>
<evidence type="ECO:0000256" key="2">
    <source>
        <dbReference type="SAM" id="SignalP"/>
    </source>
</evidence>
<evidence type="ECO:0000256" key="1">
    <source>
        <dbReference type="SAM" id="MobiDB-lite"/>
    </source>
</evidence>
<feature type="region of interest" description="Disordered" evidence="1">
    <location>
        <begin position="24"/>
        <end position="57"/>
    </location>
</feature>
<evidence type="ECO:0000313" key="4">
    <source>
        <dbReference type="Proteomes" id="UP000305760"/>
    </source>
</evidence>
<feature type="compositionally biased region" description="Low complexity" evidence="1">
    <location>
        <begin position="25"/>
        <end position="39"/>
    </location>
</feature>
<sequence length="118" mass="11654">MSLIALIARCLMVLALVASGLPAMAQPAGPAEPETAAAASCHDDAGHVAADEPPPTDPADLGCCDGGDCTCTCLHHAPATLCLALAPATVHPHGPAALFSLRIAPGPALLPSLRPPIA</sequence>
<dbReference type="RefSeq" id="WP_176693091.1">
    <property type="nucleotide sequence ID" value="NZ_SMDR01000001.1"/>
</dbReference>
<organism evidence="3 4">
    <name type="scientific">Arenimonas terrae</name>
    <dbReference type="NCBI Taxonomy" id="2546226"/>
    <lineage>
        <taxon>Bacteria</taxon>
        <taxon>Pseudomonadati</taxon>
        <taxon>Pseudomonadota</taxon>
        <taxon>Gammaproteobacteria</taxon>
        <taxon>Lysobacterales</taxon>
        <taxon>Lysobacteraceae</taxon>
        <taxon>Arenimonas</taxon>
    </lineage>
</organism>
<accession>A0A5C4RUP2</accession>
<feature type="signal peptide" evidence="2">
    <location>
        <begin position="1"/>
        <end position="25"/>
    </location>
</feature>
<protein>
    <recommendedName>
        <fullName evidence="5">CopL family metal-binding regulatory protein</fullName>
    </recommendedName>
</protein>